<dbReference type="PANTHER" id="PTHR31157:SF1">
    <property type="entry name" value="SCP DOMAIN-CONTAINING PROTEIN"/>
    <property type="match status" value="1"/>
</dbReference>
<accession>A0ABQ2EXP0</accession>
<dbReference type="SMART" id="SM00089">
    <property type="entry name" value="PKD"/>
    <property type="match status" value="1"/>
</dbReference>
<evidence type="ECO:0000313" key="4">
    <source>
        <dbReference type="Proteomes" id="UP000647587"/>
    </source>
</evidence>
<dbReference type="InterPro" id="IPR035940">
    <property type="entry name" value="CAP_sf"/>
</dbReference>
<reference evidence="4" key="1">
    <citation type="journal article" date="2019" name="Int. J. Syst. Evol. Microbiol.">
        <title>The Global Catalogue of Microorganisms (GCM) 10K type strain sequencing project: providing services to taxonomists for standard genome sequencing and annotation.</title>
        <authorList>
            <consortium name="The Broad Institute Genomics Platform"/>
            <consortium name="The Broad Institute Genome Sequencing Center for Infectious Disease"/>
            <person name="Wu L."/>
            <person name="Ma J."/>
        </authorList>
    </citation>
    <scope>NUCLEOTIDE SEQUENCE [LARGE SCALE GENOMIC DNA]</scope>
    <source>
        <strain evidence="4">JCM 30331</strain>
    </source>
</reference>
<dbReference type="RefSeq" id="WP_229780781.1">
    <property type="nucleotide sequence ID" value="NZ_BMPP01000010.1"/>
</dbReference>
<dbReference type="InterPro" id="IPR022409">
    <property type="entry name" value="PKD/Chitinase_dom"/>
</dbReference>
<comment type="caution">
    <text evidence="3">The sequence shown here is derived from an EMBL/GenBank/DDBJ whole genome shotgun (WGS) entry which is preliminary data.</text>
</comment>
<dbReference type="PANTHER" id="PTHR31157">
    <property type="entry name" value="SCP DOMAIN-CONTAINING PROTEIN"/>
    <property type="match status" value="1"/>
</dbReference>
<dbReference type="Pfam" id="PF00188">
    <property type="entry name" value="CAP"/>
    <property type="match status" value="1"/>
</dbReference>
<proteinExistence type="predicted"/>
<evidence type="ECO:0000259" key="2">
    <source>
        <dbReference type="PROSITE" id="PS50093"/>
    </source>
</evidence>
<keyword evidence="4" id="KW-1185">Reference proteome</keyword>
<dbReference type="SUPFAM" id="SSF55797">
    <property type="entry name" value="PR-1-like"/>
    <property type="match status" value="1"/>
</dbReference>
<feature type="domain" description="PKD" evidence="2">
    <location>
        <begin position="72"/>
        <end position="111"/>
    </location>
</feature>
<name>A0ABQ2EXP0_9DEIO</name>
<dbReference type="SUPFAM" id="SSF49299">
    <property type="entry name" value="PKD domain"/>
    <property type="match status" value="1"/>
</dbReference>
<dbReference type="Gene3D" id="3.40.33.10">
    <property type="entry name" value="CAP"/>
    <property type="match status" value="1"/>
</dbReference>
<gene>
    <name evidence="3" type="ORF">GCM10008955_25360</name>
</gene>
<evidence type="ECO:0000256" key="1">
    <source>
        <dbReference type="SAM" id="SignalP"/>
    </source>
</evidence>
<dbReference type="CDD" id="cd00146">
    <property type="entry name" value="PKD"/>
    <property type="match status" value="1"/>
</dbReference>
<dbReference type="EMBL" id="BMPP01000010">
    <property type="protein sequence ID" value="GGK30516.1"/>
    <property type="molecule type" value="Genomic_DNA"/>
</dbReference>
<dbReference type="Pfam" id="PF00801">
    <property type="entry name" value="PKD"/>
    <property type="match status" value="1"/>
</dbReference>
<organism evidence="3 4">
    <name type="scientific">Deinococcus malanensis</name>
    <dbReference type="NCBI Taxonomy" id="1706855"/>
    <lineage>
        <taxon>Bacteria</taxon>
        <taxon>Thermotogati</taxon>
        <taxon>Deinococcota</taxon>
        <taxon>Deinococci</taxon>
        <taxon>Deinococcales</taxon>
        <taxon>Deinococcaceae</taxon>
        <taxon>Deinococcus</taxon>
    </lineage>
</organism>
<dbReference type="Proteomes" id="UP000647587">
    <property type="component" value="Unassembled WGS sequence"/>
</dbReference>
<feature type="signal peptide" evidence="1">
    <location>
        <begin position="1"/>
        <end position="35"/>
    </location>
</feature>
<protein>
    <recommendedName>
        <fullName evidence="2">PKD domain-containing protein</fullName>
    </recommendedName>
</protein>
<evidence type="ECO:0000313" key="3">
    <source>
        <dbReference type="EMBL" id="GGK30516.1"/>
    </source>
</evidence>
<sequence length="342" mass="36428">MLSALIHSSRTRSVIRHAALTLALAAVPWSAWVQAQSSAQVPFRIGYRTDSSMGAPLQVSFQASVPTEHRVEWVFGDGAVAAGPQVSHTYYRTGKYEVQATLFDPTGRAVSRATGELNVRSSGPERAEMTVLIGRGTLRLSSAGSVVYAPGTPSFQVNGKKVGTGPVQVTEGPVDLAVRLTGQGGNTLERRLSFRMAALGGSVPFETEVLRLTNRARAQGFNCATLREGGRALPPLKQQSALDVAALAQSAGMALQGYFDHTSALDGSSPLRRVQAAGFAPSVAAENIAAGQRTPEEVVTSWLRSPGHCRNIMGDFSLIGLSYVDRPGTKFGRYWTQVFAKP</sequence>
<keyword evidence="1" id="KW-0732">Signal</keyword>
<dbReference type="Gene3D" id="2.60.40.10">
    <property type="entry name" value="Immunoglobulins"/>
    <property type="match status" value="1"/>
</dbReference>
<feature type="chain" id="PRO_5046890692" description="PKD domain-containing protein" evidence="1">
    <location>
        <begin position="36"/>
        <end position="342"/>
    </location>
</feature>
<dbReference type="CDD" id="cd05379">
    <property type="entry name" value="CAP_bacterial"/>
    <property type="match status" value="1"/>
</dbReference>
<dbReference type="InterPro" id="IPR000601">
    <property type="entry name" value="PKD_dom"/>
</dbReference>
<dbReference type="InterPro" id="IPR013783">
    <property type="entry name" value="Ig-like_fold"/>
</dbReference>
<dbReference type="PROSITE" id="PS50093">
    <property type="entry name" value="PKD"/>
    <property type="match status" value="1"/>
</dbReference>
<dbReference type="InterPro" id="IPR014044">
    <property type="entry name" value="CAP_dom"/>
</dbReference>
<dbReference type="InterPro" id="IPR035986">
    <property type="entry name" value="PKD_dom_sf"/>
</dbReference>